<dbReference type="GO" id="GO:0004497">
    <property type="term" value="F:monooxygenase activity"/>
    <property type="evidence" value="ECO:0007669"/>
    <property type="project" value="InterPro"/>
</dbReference>
<evidence type="ECO:0000256" key="1">
    <source>
        <dbReference type="ARBA" id="ARBA00010617"/>
    </source>
</evidence>
<dbReference type="Proteomes" id="UP000248544">
    <property type="component" value="Unassembled WGS sequence"/>
</dbReference>
<feature type="region of interest" description="Disordered" evidence="4">
    <location>
        <begin position="925"/>
        <end position="982"/>
    </location>
</feature>
<dbReference type="PANTHER" id="PTHR45527">
    <property type="entry name" value="NONRIBOSOMAL PEPTIDE SYNTHETASE"/>
    <property type="match status" value="1"/>
</dbReference>
<dbReference type="PROSITE" id="PS00012">
    <property type="entry name" value="PHOSPHOPANTETHEINE"/>
    <property type="match status" value="1"/>
</dbReference>
<dbReference type="GO" id="GO:0020037">
    <property type="term" value="F:heme binding"/>
    <property type="evidence" value="ECO:0007669"/>
    <property type="project" value="InterPro"/>
</dbReference>
<dbReference type="Gene3D" id="3.40.50.980">
    <property type="match status" value="2"/>
</dbReference>
<comment type="similarity">
    <text evidence="1">Belongs to the cytochrome P450 family.</text>
</comment>
<proteinExistence type="inferred from homology"/>
<dbReference type="RefSeq" id="WP_111166242.1">
    <property type="nucleotide sequence ID" value="NZ_POUA01000033.1"/>
</dbReference>
<dbReference type="InterPro" id="IPR020845">
    <property type="entry name" value="AMP-binding_CS"/>
</dbReference>
<gene>
    <name evidence="6" type="ORF">C1I98_06920</name>
</gene>
<dbReference type="Pfam" id="PF00501">
    <property type="entry name" value="AMP-binding"/>
    <property type="match status" value="1"/>
</dbReference>
<dbReference type="InterPro" id="IPR006162">
    <property type="entry name" value="Ppantetheine_attach_site"/>
</dbReference>
<evidence type="ECO:0000256" key="2">
    <source>
        <dbReference type="ARBA" id="ARBA00022450"/>
    </source>
</evidence>
<dbReference type="InterPro" id="IPR036736">
    <property type="entry name" value="ACP-like_sf"/>
</dbReference>
<dbReference type="InterPro" id="IPR025110">
    <property type="entry name" value="AMP-bd_C"/>
</dbReference>
<sequence length="1060" mass="114946">MSDSTSTYARRAYRRARHGIHNLAHAEVIADPSGYIDAIRELGPLFFDEVGQVWVCSGYDAATEILSDPRRFSSARFHSPDDLQRRNLGAVAGVVDMLSRQMLFLDPPDHIGPRAAIRDHFLPARVRRSDAALRDIVASVLTTLPGGGAIDLISDFAGRLPTALVAGLLGVTDRPERIGRWADAYERLLGSLSTLPGIKDEEVIATLDEAMAAFQNEAAARLSSPGTDLISSMTAGLRDRPPANVQDRDNALRTVAANCVVLAAGGYQTLTHLISSTLLLLERHPGQRRLLQDDPARIDSVINEVMRLTGSSQYVARRANTDHEIQGVGIRAGETVLVLLAAANLDPARFTDPKAMRIDRAEGRHLGFGFGRHHCVGAPYAERMARWAVLDFLARYPGYRFDTGPSALEWGRHANTRCLAHARVLLDGTPARDEREQPWSAEWNDTAVPLGPERCWHQVFERHAAVRPDAVAVIDRGTAHTYRDLDQRANALARLLRGRGVEPGRVAGVTMSRSVDFIIAVIAIGKAGGAFMVADPTCPPERLRAMIIEASARLLLTDERTRTGISALSLPAEILEAGTEARAATPPVTGVHSGDTAYVAFTSGTSGRPRAVAVNHEALVNLHVAQRRTLRLGAGDRVLQFFSPNFDGWVFDLASSLLSGAALLIGSADQLTVGPGLARLMRDGEVTVATLTPSVWAALPVLPMPRLRIVAAAGERLPPAVVRKWSAPGRRVLNLYGPAETAVWATWHECDDGDGEPPIGRPVPNKRVYLLDRDGRPVSVGHSGELHIGGIGIGRYLGRPDLMDERFLPDPFSTEPGRLLYRTGDICRWRPDGVLEYVGRRDRQVKIRGQRVELEEVERAIEAVPGVRACAVTQRGQSLEAVVVAESGSFDEPAIRGHLVARLHSGMIPARFAFVDELPRTLVGKLDRQESTSPEDRPVLEAASGSPPAPVLKAASGPPPRPHTTTVGERHGHPPEEPPFAEESRLTWRIACVFASCLKLPQRRVRATSDFFSLGGDSLSVAELLTSVERETGSLLDIEQIIGAPTPQAISAHVLTGRAS</sequence>
<comment type="caution">
    <text evidence="6">The sequence shown here is derived from an EMBL/GenBank/DDBJ whole genome shotgun (WGS) entry which is preliminary data.</text>
</comment>
<keyword evidence="7" id="KW-1185">Reference proteome</keyword>
<dbReference type="Gene3D" id="1.10.1200.10">
    <property type="entry name" value="ACP-like"/>
    <property type="match status" value="1"/>
</dbReference>
<dbReference type="GO" id="GO:0005506">
    <property type="term" value="F:iron ion binding"/>
    <property type="evidence" value="ECO:0007669"/>
    <property type="project" value="InterPro"/>
</dbReference>
<dbReference type="InterPro" id="IPR010071">
    <property type="entry name" value="AA_adenyl_dom"/>
</dbReference>
<dbReference type="SUPFAM" id="SSF47336">
    <property type="entry name" value="ACP-like"/>
    <property type="match status" value="1"/>
</dbReference>
<dbReference type="GO" id="GO:0005737">
    <property type="term" value="C:cytoplasm"/>
    <property type="evidence" value="ECO:0007669"/>
    <property type="project" value="TreeGrafter"/>
</dbReference>
<organism evidence="6 7">
    <name type="scientific">Spongiactinospora gelatinilytica</name>
    <dbReference type="NCBI Taxonomy" id="2666298"/>
    <lineage>
        <taxon>Bacteria</taxon>
        <taxon>Bacillati</taxon>
        <taxon>Actinomycetota</taxon>
        <taxon>Actinomycetes</taxon>
        <taxon>Streptosporangiales</taxon>
        <taxon>Streptosporangiaceae</taxon>
        <taxon>Spongiactinospora</taxon>
    </lineage>
</organism>
<keyword evidence="3" id="KW-0597">Phosphoprotein</keyword>
<dbReference type="SUPFAM" id="SSF48264">
    <property type="entry name" value="Cytochrome P450"/>
    <property type="match status" value="1"/>
</dbReference>
<dbReference type="InterPro" id="IPR009081">
    <property type="entry name" value="PP-bd_ACP"/>
</dbReference>
<accession>A0A2W2I3U3</accession>
<dbReference type="PRINTS" id="PR00359">
    <property type="entry name" value="BP450"/>
</dbReference>
<dbReference type="Gene3D" id="2.30.38.10">
    <property type="entry name" value="Luciferase, Domain 3"/>
    <property type="match status" value="1"/>
</dbReference>
<feature type="compositionally biased region" description="Basic and acidic residues" evidence="4">
    <location>
        <begin position="925"/>
        <end position="939"/>
    </location>
</feature>
<evidence type="ECO:0000313" key="6">
    <source>
        <dbReference type="EMBL" id="PZG52807.1"/>
    </source>
</evidence>
<dbReference type="InterPro" id="IPR017972">
    <property type="entry name" value="Cyt_P450_CS"/>
</dbReference>
<dbReference type="PROSITE" id="PS00455">
    <property type="entry name" value="AMP_BINDING"/>
    <property type="match status" value="1"/>
</dbReference>
<dbReference type="InterPro" id="IPR020806">
    <property type="entry name" value="PKS_PP-bd"/>
</dbReference>
<dbReference type="InterPro" id="IPR001128">
    <property type="entry name" value="Cyt_P450"/>
</dbReference>
<dbReference type="SMART" id="SM00823">
    <property type="entry name" value="PKS_PP"/>
    <property type="match status" value="1"/>
</dbReference>
<dbReference type="GO" id="GO:0043041">
    <property type="term" value="P:amino acid activation for nonribosomal peptide biosynthetic process"/>
    <property type="evidence" value="ECO:0007669"/>
    <property type="project" value="TreeGrafter"/>
</dbReference>
<dbReference type="Gene3D" id="3.30.300.30">
    <property type="match status" value="1"/>
</dbReference>
<dbReference type="PROSITE" id="PS00086">
    <property type="entry name" value="CYTOCHROME_P450"/>
    <property type="match status" value="1"/>
</dbReference>
<dbReference type="Gene3D" id="1.10.630.10">
    <property type="entry name" value="Cytochrome P450"/>
    <property type="match status" value="1"/>
</dbReference>
<name>A0A2W2I3U3_9ACTN</name>
<keyword evidence="2" id="KW-0596">Phosphopantetheine</keyword>
<dbReference type="EMBL" id="POUA01000033">
    <property type="protein sequence ID" value="PZG52807.1"/>
    <property type="molecule type" value="Genomic_DNA"/>
</dbReference>
<dbReference type="GO" id="GO:0044550">
    <property type="term" value="P:secondary metabolite biosynthetic process"/>
    <property type="evidence" value="ECO:0007669"/>
    <property type="project" value="TreeGrafter"/>
</dbReference>
<protein>
    <submittedName>
        <fullName evidence="6">Nonribosomal peptide synthetase anabaenopeptin synthetase AptA2</fullName>
    </submittedName>
</protein>
<evidence type="ECO:0000259" key="5">
    <source>
        <dbReference type="PROSITE" id="PS50075"/>
    </source>
</evidence>
<dbReference type="PROSITE" id="PS50075">
    <property type="entry name" value="CARRIER"/>
    <property type="match status" value="1"/>
</dbReference>
<dbReference type="PANTHER" id="PTHR45527:SF1">
    <property type="entry name" value="FATTY ACID SYNTHASE"/>
    <property type="match status" value="1"/>
</dbReference>
<dbReference type="GO" id="GO:0016705">
    <property type="term" value="F:oxidoreductase activity, acting on paired donors, with incorporation or reduction of molecular oxygen"/>
    <property type="evidence" value="ECO:0007669"/>
    <property type="project" value="InterPro"/>
</dbReference>
<feature type="compositionally biased region" description="Basic and acidic residues" evidence="4">
    <location>
        <begin position="968"/>
        <end position="982"/>
    </location>
</feature>
<dbReference type="InterPro" id="IPR000873">
    <property type="entry name" value="AMP-dep_synth/lig_dom"/>
</dbReference>
<dbReference type="NCBIfam" id="TIGR01733">
    <property type="entry name" value="AA-adenyl-dom"/>
    <property type="match status" value="1"/>
</dbReference>
<dbReference type="InterPro" id="IPR036396">
    <property type="entry name" value="Cyt_P450_sf"/>
</dbReference>
<dbReference type="InterPro" id="IPR002397">
    <property type="entry name" value="Cyt_P450_B"/>
</dbReference>
<dbReference type="CDD" id="cd05930">
    <property type="entry name" value="A_NRPS"/>
    <property type="match status" value="1"/>
</dbReference>
<evidence type="ECO:0000313" key="7">
    <source>
        <dbReference type="Proteomes" id="UP000248544"/>
    </source>
</evidence>
<dbReference type="Pfam" id="PF00067">
    <property type="entry name" value="p450"/>
    <property type="match status" value="1"/>
</dbReference>
<dbReference type="Pfam" id="PF00550">
    <property type="entry name" value="PP-binding"/>
    <property type="match status" value="1"/>
</dbReference>
<dbReference type="InterPro" id="IPR045851">
    <property type="entry name" value="AMP-bd_C_sf"/>
</dbReference>
<dbReference type="GO" id="GO:0031177">
    <property type="term" value="F:phosphopantetheine binding"/>
    <property type="evidence" value="ECO:0007669"/>
    <property type="project" value="InterPro"/>
</dbReference>
<dbReference type="AlphaFoldDB" id="A0A2W2I3U3"/>
<feature type="domain" description="Carrier" evidence="5">
    <location>
        <begin position="981"/>
        <end position="1058"/>
    </location>
</feature>
<reference evidence="6 7" key="1">
    <citation type="submission" date="2018-01" db="EMBL/GenBank/DDBJ databases">
        <title>Draft genome sequence of Sphaerisporangium sp. 7K107.</title>
        <authorList>
            <person name="Sahin N."/>
            <person name="Saygin H."/>
            <person name="Ay H."/>
        </authorList>
    </citation>
    <scope>NUCLEOTIDE SEQUENCE [LARGE SCALE GENOMIC DNA]</scope>
    <source>
        <strain evidence="6 7">7K107</strain>
    </source>
</reference>
<evidence type="ECO:0000256" key="3">
    <source>
        <dbReference type="ARBA" id="ARBA00022553"/>
    </source>
</evidence>
<evidence type="ECO:0000256" key="4">
    <source>
        <dbReference type="SAM" id="MobiDB-lite"/>
    </source>
</evidence>
<dbReference type="SUPFAM" id="SSF56801">
    <property type="entry name" value="Acetyl-CoA synthetase-like"/>
    <property type="match status" value="1"/>
</dbReference>
<dbReference type="Pfam" id="PF13193">
    <property type="entry name" value="AMP-binding_C"/>
    <property type="match status" value="1"/>
</dbReference>